<protein>
    <submittedName>
        <fullName evidence="1">Uncharacterized protein</fullName>
    </submittedName>
</protein>
<dbReference type="OrthoDB" id="2189728at2759"/>
<keyword evidence="2" id="KW-1185">Reference proteome</keyword>
<gene>
    <name evidence="1" type="ORF">NGRA_2629</name>
</gene>
<dbReference type="Proteomes" id="UP000740883">
    <property type="component" value="Unassembled WGS sequence"/>
</dbReference>
<accession>A0A9P6GW92</accession>
<reference evidence="1 2" key="1">
    <citation type="journal article" date="2020" name="Genome Biol. Evol.">
        <title>Comparative genomics of strictly vertically transmitted, feminizing microsporidia endosymbionts of amphipod crustaceans.</title>
        <authorList>
            <person name="Cormier A."/>
            <person name="Chebbi M.A."/>
            <person name="Giraud I."/>
            <person name="Wattier R."/>
            <person name="Teixeira M."/>
            <person name="Gilbert C."/>
            <person name="Rigaud T."/>
            <person name="Cordaux R."/>
        </authorList>
    </citation>
    <scope>NUCLEOTIDE SEQUENCE [LARGE SCALE GENOMIC DNA]</scope>
    <source>
        <strain evidence="1 2">Ou3-Ou53</strain>
    </source>
</reference>
<sequence>MSEEYVLCSSSTEEGEICEIKSFEPVPNLIFPRTISSLKDWYLPHTQHLIGPNTIPRSSDYPSGASFIRVKKKVRKDMLQAFNIISLNKDKAFFNNKFEIIEETTTLGNSAEDFKLARVFDDKIKTIKKLEHIHGLSKNEYGAMCDIFPFDDRKHEVVPNIVEYPSCKKFILLRDSIVDKIDIPDVFIFFRVIKSRKGTTYVFEDSYFRRIKLYEYLDLYFEELLRSISSSEIRTYVNKDTFLAVFSSSVFTKEDYLYRYYDGVDVEKNFLAVINKDSVEITKRNLMKKSNFEYFLNLDLQEGDYAICNRKIYKLGVNGNKHEYDGLVFDDF</sequence>
<dbReference type="EMBL" id="SBJO01000330">
    <property type="protein sequence ID" value="KAF9761469.1"/>
    <property type="molecule type" value="Genomic_DNA"/>
</dbReference>
<proteinExistence type="predicted"/>
<name>A0A9P6GW92_9MICR</name>
<comment type="caution">
    <text evidence="1">The sequence shown here is derived from an EMBL/GenBank/DDBJ whole genome shotgun (WGS) entry which is preliminary data.</text>
</comment>
<evidence type="ECO:0000313" key="1">
    <source>
        <dbReference type="EMBL" id="KAF9761469.1"/>
    </source>
</evidence>
<dbReference type="AlphaFoldDB" id="A0A9P6GW92"/>
<evidence type="ECO:0000313" key="2">
    <source>
        <dbReference type="Proteomes" id="UP000740883"/>
    </source>
</evidence>
<organism evidence="1 2">
    <name type="scientific">Nosema granulosis</name>
    <dbReference type="NCBI Taxonomy" id="83296"/>
    <lineage>
        <taxon>Eukaryota</taxon>
        <taxon>Fungi</taxon>
        <taxon>Fungi incertae sedis</taxon>
        <taxon>Microsporidia</taxon>
        <taxon>Nosematidae</taxon>
        <taxon>Nosema</taxon>
    </lineage>
</organism>